<organism evidence="1 2">
    <name type="scientific">Sphingopyxis terrae subsp. ummariensis</name>
    <dbReference type="NCBI Taxonomy" id="429001"/>
    <lineage>
        <taxon>Bacteria</taxon>
        <taxon>Pseudomonadati</taxon>
        <taxon>Pseudomonadota</taxon>
        <taxon>Alphaproteobacteria</taxon>
        <taxon>Sphingomonadales</taxon>
        <taxon>Sphingomonadaceae</taxon>
        <taxon>Sphingopyxis</taxon>
    </lineage>
</organism>
<gene>
    <name evidence="1" type="ORF">SAMN06295984_3370</name>
</gene>
<reference evidence="2" key="1">
    <citation type="submission" date="2017-04" db="EMBL/GenBank/DDBJ databases">
        <authorList>
            <person name="Varghese N."/>
            <person name="Submissions S."/>
        </authorList>
    </citation>
    <scope>NUCLEOTIDE SEQUENCE [LARGE SCALE GENOMIC DNA]</scope>
    <source>
        <strain evidence="2">UI2</strain>
    </source>
</reference>
<dbReference type="AlphaFoldDB" id="A0A1Y6FV53"/>
<keyword evidence="2" id="KW-1185">Reference proteome</keyword>
<dbReference type="Proteomes" id="UP000194469">
    <property type="component" value="Unassembled WGS sequence"/>
</dbReference>
<sequence>MDKAPESEIIGIAEAGLMLSVEGQEQIAPWSAITMVEAVLALVDWAGDQRMAVLVIAIMLDADERIFIVAESELLWAPLVSILSQILPGIPSVKIWGAQLAASGKVALYERAGGLQ</sequence>
<dbReference type="GeneID" id="303003434"/>
<evidence type="ECO:0000313" key="1">
    <source>
        <dbReference type="EMBL" id="SMQ79469.1"/>
    </source>
</evidence>
<accession>A0A1Y6FV53</accession>
<proteinExistence type="predicted"/>
<protein>
    <submittedName>
        <fullName evidence="1">Uncharacterized protein</fullName>
    </submittedName>
</protein>
<name>A0A1Y6FV53_9SPHN</name>
<evidence type="ECO:0000313" key="2">
    <source>
        <dbReference type="Proteomes" id="UP000194469"/>
    </source>
</evidence>
<dbReference type="EMBL" id="FXWL01000005">
    <property type="protein sequence ID" value="SMQ79469.1"/>
    <property type="molecule type" value="Genomic_DNA"/>
</dbReference>
<dbReference type="RefSeq" id="WP_021319147.1">
    <property type="nucleotide sequence ID" value="NZ_FXWL01000005.1"/>
</dbReference>